<dbReference type="OrthoDB" id="2888613at2"/>
<evidence type="ECO:0000313" key="3">
    <source>
        <dbReference type="Proteomes" id="UP000265801"/>
    </source>
</evidence>
<feature type="region of interest" description="Disordered" evidence="1">
    <location>
        <begin position="1"/>
        <end position="65"/>
    </location>
</feature>
<protein>
    <submittedName>
        <fullName evidence="2">Uncharacterized protein</fullName>
    </submittedName>
</protein>
<feature type="compositionally biased region" description="Basic and acidic residues" evidence="1">
    <location>
        <begin position="1"/>
        <end position="12"/>
    </location>
</feature>
<dbReference type="Proteomes" id="UP000265801">
    <property type="component" value="Unassembled WGS sequence"/>
</dbReference>
<name>A0A3A1QV36_9BACI</name>
<evidence type="ECO:0000313" key="2">
    <source>
        <dbReference type="EMBL" id="RIW31841.1"/>
    </source>
</evidence>
<comment type="caution">
    <text evidence="2">The sequence shown here is derived from an EMBL/GenBank/DDBJ whole genome shotgun (WGS) entry which is preliminary data.</text>
</comment>
<reference evidence="2 3" key="1">
    <citation type="submission" date="2018-09" db="EMBL/GenBank/DDBJ databases">
        <title>Bacillus saliacetes sp. nov., isolated from Thai shrimp paste (Ka-pi).</title>
        <authorList>
            <person name="Daroonpunt R."/>
            <person name="Tanasupawat S."/>
            <person name="Yiamsombut S."/>
        </authorList>
    </citation>
    <scope>NUCLEOTIDE SEQUENCE [LARGE SCALE GENOMIC DNA]</scope>
    <source>
        <strain evidence="2 3">SKP7-4</strain>
    </source>
</reference>
<dbReference type="AlphaFoldDB" id="A0A3A1QV36"/>
<proteinExistence type="predicted"/>
<feature type="compositionally biased region" description="Low complexity" evidence="1">
    <location>
        <begin position="42"/>
        <end position="56"/>
    </location>
</feature>
<dbReference type="RefSeq" id="WP_119547888.1">
    <property type="nucleotide sequence ID" value="NZ_QXIR01000020.1"/>
</dbReference>
<evidence type="ECO:0000256" key="1">
    <source>
        <dbReference type="SAM" id="MobiDB-lite"/>
    </source>
</evidence>
<accession>A0A3A1QV36</accession>
<organism evidence="2 3">
    <name type="scientific">Bacillus salacetis</name>
    <dbReference type="NCBI Taxonomy" id="2315464"/>
    <lineage>
        <taxon>Bacteria</taxon>
        <taxon>Bacillati</taxon>
        <taxon>Bacillota</taxon>
        <taxon>Bacilli</taxon>
        <taxon>Bacillales</taxon>
        <taxon>Bacillaceae</taxon>
        <taxon>Bacillus</taxon>
    </lineage>
</organism>
<dbReference type="EMBL" id="QXIR01000020">
    <property type="protein sequence ID" value="RIW31841.1"/>
    <property type="molecule type" value="Genomic_DNA"/>
</dbReference>
<keyword evidence="3" id="KW-1185">Reference proteome</keyword>
<gene>
    <name evidence="2" type="ORF">D3H55_14555</name>
</gene>
<sequence>MENKNPERKSEQDQQAVVKAQNESNQFNGADTEFSLDEDVQKAAAKSQQYQAQHQQPMYEPNKPL</sequence>